<dbReference type="Pfam" id="PF04542">
    <property type="entry name" value="Sigma70_r2"/>
    <property type="match status" value="1"/>
</dbReference>
<dbReference type="PANTHER" id="PTHR43133:SF46">
    <property type="entry name" value="RNA POLYMERASE SIGMA-70 FACTOR ECF SUBFAMILY"/>
    <property type="match status" value="1"/>
</dbReference>
<accession>A0A1H8F3S0</accession>
<evidence type="ECO:0000313" key="8">
    <source>
        <dbReference type="Proteomes" id="UP000198984"/>
    </source>
</evidence>
<organism evidence="7 8">
    <name type="scientific">Chitinophaga rupis</name>
    <dbReference type="NCBI Taxonomy" id="573321"/>
    <lineage>
        <taxon>Bacteria</taxon>
        <taxon>Pseudomonadati</taxon>
        <taxon>Bacteroidota</taxon>
        <taxon>Chitinophagia</taxon>
        <taxon>Chitinophagales</taxon>
        <taxon>Chitinophagaceae</taxon>
        <taxon>Chitinophaga</taxon>
    </lineage>
</organism>
<dbReference type="InterPro" id="IPR007627">
    <property type="entry name" value="RNA_pol_sigma70_r2"/>
</dbReference>
<dbReference type="EMBL" id="FOBB01000009">
    <property type="protein sequence ID" value="SEN26355.1"/>
    <property type="molecule type" value="Genomic_DNA"/>
</dbReference>
<protein>
    <submittedName>
        <fullName evidence="7">RNA polymerase sigma-70 factor, ECF subfamily</fullName>
    </submittedName>
</protein>
<evidence type="ECO:0000256" key="3">
    <source>
        <dbReference type="ARBA" id="ARBA00023082"/>
    </source>
</evidence>
<dbReference type="Proteomes" id="UP000198984">
    <property type="component" value="Unassembled WGS sequence"/>
</dbReference>
<dbReference type="InterPro" id="IPR036388">
    <property type="entry name" value="WH-like_DNA-bd_sf"/>
</dbReference>
<dbReference type="InterPro" id="IPR014327">
    <property type="entry name" value="RNA_pol_sigma70_bacteroid"/>
</dbReference>
<name>A0A1H8F3S0_9BACT</name>
<feature type="domain" description="RNA polymerase sigma-70 region 2" evidence="5">
    <location>
        <begin position="30"/>
        <end position="95"/>
    </location>
</feature>
<sequence>MNIINKYNSFDDAAMTARLKEGDKTAYEAIYNEYWPRLFSYIYNRLKSKEAAEEIIQEVFFSLWMKRATLDLTHSLSAYLFTAVKYQLFNYLKSDQVRRKYASQASVPLADNSNEENMAANDLKNTMEKEISRLPEKCQQVFRMSRQEHLSINDIASTLNISHKTVENHLTKALRQLRMVLGHYFCFLLIISSF</sequence>
<comment type="similarity">
    <text evidence="1">Belongs to the sigma-70 factor family. ECF subfamily.</text>
</comment>
<dbReference type="InterPro" id="IPR013325">
    <property type="entry name" value="RNA_pol_sigma_r2"/>
</dbReference>
<keyword evidence="3" id="KW-0731">Sigma factor</keyword>
<reference evidence="7 8" key="1">
    <citation type="submission" date="2016-10" db="EMBL/GenBank/DDBJ databases">
        <authorList>
            <person name="de Groot N.N."/>
        </authorList>
    </citation>
    <scope>NUCLEOTIDE SEQUENCE [LARGE SCALE GENOMIC DNA]</scope>
    <source>
        <strain evidence="7 8">DSM 21039</strain>
    </source>
</reference>
<dbReference type="Gene3D" id="1.10.10.10">
    <property type="entry name" value="Winged helix-like DNA-binding domain superfamily/Winged helix DNA-binding domain"/>
    <property type="match status" value="1"/>
</dbReference>
<dbReference type="OrthoDB" id="764619at2"/>
<evidence type="ECO:0000313" key="7">
    <source>
        <dbReference type="EMBL" id="SEN26355.1"/>
    </source>
</evidence>
<dbReference type="InterPro" id="IPR013324">
    <property type="entry name" value="RNA_pol_sigma_r3/r4-like"/>
</dbReference>
<evidence type="ECO:0000259" key="6">
    <source>
        <dbReference type="Pfam" id="PF08281"/>
    </source>
</evidence>
<dbReference type="InterPro" id="IPR039425">
    <property type="entry name" value="RNA_pol_sigma-70-like"/>
</dbReference>
<dbReference type="Gene3D" id="1.10.1740.10">
    <property type="match status" value="1"/>
</dbReference>
<keyword evidence="8" id="KW-1185">Reference proteome</keyword>
<feature type="domain" description="RNA polymerase sigma factor 70 region 4 type 2" evidence="6">
    <location>
        <begin position="128"/>
        <end position="177"/>
    </location>
</feature>
<keyword evidence="2" id="KW-0805">Transcription regulation</keyword>
<evidence type="ECO:0000256" key="2">
    <source>
        <dbReference type="ARBA" id="ARBA00023015"/>
    </source>
</evidence>
<dbReference type="GO" id="GO:0016987">
    <property type="term" value="F:sigma factor activity"/>
    <property type="evidence" value="ECO:0007669"/>
    <property type="project" value="UniProtKB-KW"/>
</dbReference>
<keyword evidence="4" id="KW-0804">Transcription</keyword>
<dbReference type="NCBIfam" id="TIGR02937">
    <property type="entry name" value="sigma70-ECF"/>
    <property type="match status" value="1"/>
</dbReference>
<dbReference type="AlphaFoldDB" id="A0A1H8F3S0"/>
<dbReference type="SUPFAM" id="SSF88946">
    <property type="entry name" value="Sigma2 domain of RNA polymerase sigma factors"/>
    <property type="match status" value="1"/>
</dbReference>
<dbReference type="STRING" id="573321.SAMN04488505_109101"/>
<dbReference type="PANTHER" id="PTHR43133">
    <property type="entry name" value="RNA POLYMERASE ECF-TYPE SIGMA FACTO"/>
    <property type="match status" value="1"/>
</dbReference>
<dbReference type="InterPro" id="IPR013249">
    <property type="entry name" value="RNA_pol_sigma70_r4_t2"/>
</dbReference>
<evidence type="ECO:0000256" key="1">
    <source>
        <dbReference type="ARBA" id="ARBA00010641"/>
    </source>
</evidence>
<dbReference type="Pfam" id="PF08281">
    <property type="entry name" value="Sigma70_r4_2"/>
    <property type="match status" value="1"/>
</dbReference>
<dbReference type="GO" id="GO:0006352">
    <property type="term" value="P:DNA-templated transcription initiation"/>
    <property type="evidence" value="ECO:0007669"/>
    <property type="project" value="InterPro"/>
</dbReference>
<gene>
    <name evidence="7" type="ORF">SAMN04488505_109101</name>
</gene>
<dbReference type="GO" id="GO:0003677">
    <property type="term" value="F:DNA binding"/>
    <property type="evidence" value="ECO:0007669"/>
    <property type="project" value="InterPro"/>
</dbReference>
<dbReference type="InterPro" id="IPR014284">
    <property type="entry name" value="RNA_pol_sigma-70_dom"/>
</dbReference>
<dbReference type="NCBIfam" id="TIGR02985">
    <property type="entry name" value="Sig70_bacteroi1"/>
    <property type="match status" value="1"/>
</dbReference>
<evidence type="ECO:0000259" key="5">
    <source>
        <dbReference type="Pfam" id="PF04542"/>
    </source>
</evidence>
<proteinExistence type="inferred from homology"/>
<dbReference type="SUPFAM" id="SSF88659">
    <property type="entry name" value="Sigma3 and sigma4 domains of RNA polymerase sigma factors"/>
    <property type="match status" value="1"/>
</dbReference>
<evidence type="ECO:0000256" key="4">
    <source>
        <dbReference type="ARBA" id="ARBA00023163"/>
    </source>
</evidence>